<reference evidence="1 2" key="1">
    <citation type="journal article" date="2007" name="PLoS Genet.">
        <title>The complete genome sequence of Yersinia pseudotuberculosis IP31758, the causative agent of Far East scarlet-like fever.</title>
        <authorList>
            <person name="Eppinger M."/>
            <person name="Rosovitz M.J."/>
            <person name="Fricke W.F."/>
            <person name="Rasko D.A."/>
            <person name="Kokorina G."/>
            <person name="Fayolle C."/>
            <person name="Lindler L.E."/>
            <person name="Carniel E."/>
            <person name="Ravel J."/>
        </authorList>
    </citation>
    <scope>NUCLEOTIDE SEQUENCE [LARGE SCALE GENOMIC DNA]</scope>
    <source>
        <strain evidence="1 2">IP 31758</strain>
        <plasmid evidence="2">Plasmid plasmid_153kb</plasmid>
    </source>
</reference>
<name>A0A0U1QTN0_YERP3</name>
<dbReference type="HOGENOM" id="CLU_1625671_0_0_6"/>
<dbReference type="AlphaFoldDB" id="A0A0U1QTN0"/>
<evidence type="ECO:0000313" key="2">
    <source>
        <dbReference type="Proteomes" id="UP000002412"/>
    </source>
</evidence>
<dbReference type="Proteomes" id="UP000002412">
    <property type="component" value="Plasmid p_153kb"/>
</dbReference>
<accession>A0A0U1QTN0</accession>
<dbReference type="EMBL" id="CP000719">
    <property type="protein sequence ID" value="ABS45739.1"/>
    <property type="molecule type" value="Genomic_DNA"/>
</dbReference>
<keyword evidence="1" id="KW-0614">Plasmid</keyword>
<organism evidence="1 2">
    <name type="scientific">Yersinia pseudotuberculosis serotype O:1b (strain IP 31758)</name>
    <dbReference type="NCBI Taxonomy" id="349747"/>
    <lineage>
        <taxon>Bacteria</taxon>
        <taxon>Pseudomonadati</taxon>
        <taxon>Pseudomonadota</taxon>
        <taxon>Gammaproteobacteria</taxon>
        <taxon>Enterobacterales</taxon>
        <taxon>Yersiniaceae</taxon>
        <taxon>Yersinia</taxon>
    </lineage>
</organism>
<dbReference type="KEGG" id="ypi:YpsIP31758_B0100"/>
<dbReference type="RefSeq" id="WP_011988583.1">
    <property type="nucleotide sequence ID" value="NC_009705.1"/>
</dbReference>
<sequence>MAEKKNPLDDISAKDKARLSKAAVQVAAYGNFIRWANTFGQHEVTRHPNKSSIMLFSTLQSGRFTYCIHNDELILGVQANEAVWLSLLPIELVTIDDRIYFTTVGVECMDIKIKPLTIGLLVDSKQKLRQMSSVDFLRCFAVKVVNGKVVEVGEEIKSPLCVSSGNIIKTISQFDDSRVSENNYIDFL</sequence>
<proteinExistence type="predicted"/>
<evidence type="ECO:0000313" key="1">
    <source>
        <dbReference type="EMBL" id="ABS45739.1"/>
    </source>
</evidence>
<gene>
    <name evidence="1" type="ordered locus">YpsIP31758_B0100</name>
</gene>
<geneLocation type="plasmid" evidence="2">
    <name>plasmid_153kb</name>
</geneLocation>
<protein>
    <submittedName>
        <fullName evidence="1">Uncharacterized protein</fullName>
    </submittedName>
</protein>